<reference evidence="1" key="1">
    <citation type="submission" date="2019-11" db="EMBL/GenBank/DDBJ databases">
        <title>Nori genome reveals adaptations in red seaweeds to the harsh intertidal environment.</title>
        <authorList>
            <person name="Wang D."/>
            <person name="Mao Y."/>
        </authorList>
    </citation>
    <scope>NUCLEOTIDE SEQUENCE</scope>
    <source>
        <tissue evidence="1">Gametophyte</tissue>
    </source>
</reference>
<evidence type="ECO:0000313" key="2">
    <source>
        <dbReference type="Proteomes" id="UP000798662"/>
    </source>
</evidence>
<sequence length="116" mass="12529">MASRLKALIDHPAGPRTVFFWAPMMKWGLVAAGLSEMNRPVEKVSIPQSLALAATGTIWTRWSFVITPVNWNLATANVFVACTGIYQLQRVYRAGRPGTAAVADTEPPPPVPAVPS</sequence>
<accession>A0ACC3CCR5</accession>
<dbReference type="EMBL" id="CM020620">
    <property type="protein sequence ID" value="KAK1867791.1"/>
    <property type="molecule type" value="Genomic_DNA"/>
</dbReference>
<keyword evidence="2" id="KW-1185">Reference proteome</keyword>
<dbReference type="Proteomes" id="UP000798662">
    <property type="component" value="Chromosome 3"/>
</dbReference>
<name>A0ACC3CCR5_PYRYE</name>
<proteinExistence type="predicted"/>
<evidence type="ECO:0000313" key="1">
    <source>
        <dbReference type="EMBL" id="KAK1867791.1"/>
    </source>
</evidence>
<gene>
    <name evidence="1" type="ORF">I4F81_010291</name>
</gene>
<comment type="caution">
    <text evidence="1">The sequence shown here is derived from an EMBL/GenBank/DDBJ whole genome shotgun (WGS) entry which is preliminary data.</text>
</comment>
<protein>
    <submittedName>
        <fullName evidence="1">Uncharacterized protein</fullName>
    </submittedName>
</protein>
<organism evidence="1 2">
    <name type="scientific">Pyropia yezoensis</name>
    <name type="common">Susabi-nori</name>
    <name type="synonym">Porphyra yezoensis</name>
    <dbReference type="NCBI Taxonomy" id="2788"/>
    <lineage>
        <taxon>Eukaryota</taxon>
        <taxon>Rhodophyta</taxon>
        <taxon>Bangiophyceae</taxon>
        <taxon>Bangiales</taxon>
        <taxon>Bangiaceae</taxon>
        <taxon>Pyropia</taxon>
    </lineage>
</organism>